<sequence length="85" mass="8686">MLSFQSKSIAVINPREDASAAASAMKDTATGTAAGSLADPILAGYAQISRAIEDMSSACIAGIKDYHAMDTENSTALANYDRGAA</sequence>
<dbReference type="RefSeq" id="WP_215917747.1">
    <property type="nucleotide sequence ID" value="NZ_JAHKNI010000004.1"/>
</dbReference>
<dbReference type="Proteomes" id="UP000733379">
    <property type="component" value="Unassembled WGS sequence"/>
</dbReference>
<gene>
    <name evidence="1" type="ORF">KO481_15235</name>
</gene>
<keyword evidence="2" id="KW-1185">Reference proteome</keyword>
<proteinExistence type="predicted"/>
<protein>
    <submittedName>
        <fullName evidence="1">Uncharacterized protein</fullName>
    </submittedName>
</protein>
<comment type="caution">
    <text evidence="1">The sequence shown here is derived from an EMBL/GenBank/DDBJ whole genome shotgun (WGS) entry which is preliminary data.</text>
</comment>
<evidence type="ECO:0000313" key="1">
    <source>
        <dbReference type="EMBL" id="MBU3062872.1"/>
    </source>
</evidence>
<reference evidence="1 2" key="1">
    <citation type="submission" date="2021-06" db="EMBL/GenBank/DDBJ databases">
        <title>Actinomycetes sequencing.</title>
        <authorList>
            <person name="Shan Q."/>
        </authorList>
    </citation>
    <scope>NUCLEOTIDE SEQUENCE [LARGE SCALE GENOMIC DNA]</scope>
    <source>
        <strain evidence="1 2">NEAU-G5</strain>
    </source>
</reference>
<organism evidence="1 2">
    <name type="scientific">Nocardia albiluteola</name>
    <dbReference type="NCBI Taxonomy" id="2842303"/>
    <lineage>
        <taxon>Bacteria</taxon>
        <taxon>Bacillati</taxon>
        <taxon>Actinomycetota</taxon>
        <taxon>Actinomycetes</taxon>
        <taxon>Mycobacteriales</taxon>
        <taxon>Nocardiaceae</taxon>
        <taxon>Nocardia</taxon>
    </lineage>
</organism>
<accession>A0ABS6AXV0</accession>
<dbReference type="EMBL" id="JAHKNI010000004">
    <property type="protein sequence ID" value="MBU3062872.1"/>
    <property type="molecule type" value="Genomic_DNA"/>
</dbReference>
<name>A0ABS6AXV0_9NOCA</name>
<evidence type="ECO:0000313" key="2">
    <source>
        <dbReference type="Proteomes" id="UP000733379"/>
    </source>
</evidence>